<dbReference type="AlphaFoldDB" id="A0A8J8P0V3"/>
<evidence type="ECO:0000313" key="3">
    <source>
        <dbReference type="Proteomes" id="UP000785679"/>
    </source>
</evidence>
<organism evidence="2 3">
    <name type="scientific">Halteria grandinella</name>
    <dbReference type="NCBI Taxonomy" id="5974"/>
    <lineage>
        <taxon>Eukaryota</taxon>
        <taxon>Sar</taxon>
        <taxon>Alveolata</taxon>
        <taxon>Ciliophora</taxon>
        <taxon>Intramacronucleata</taxon>
        <taxon>Spirotrichea</taxon>
        <taxon>Stichotrichia</taxon>
        <taxon>Sporadotrichida</taxon>
        <taxon>Halteriidae</taxon>
        <taxon>Halteria</taxon>
    </lineage>
</organism>
<protein>
    <submittedName>
        <fullName evidence="2">Uncharacterized protein</fullName>
    </submittedName>
</protein>
<comment type="caution">
    <text evidence="2">The sequence shown here is derived from an EMBL/GenBank/DDBJ whole genome shotgun (WGS) entry which is preliminary data.</text>
</comment>
<name>A0A8J8P0V3_HALGN</name>
<accession>A0A8J8P0V3</accession>
<sequence>MPPPCQGLSYRCLCYMLSRYSVPQPVQPLLSLPRNPKCKREGTRSHSFQSGYREHTGLDLKRAMVLPGAEIITERAYYTVAGSPHLPSGSYSRGVGAGRGTIVL</sequence>
<evidence type="ECO:0000256" key="1">
    <source>
        <dbReference type="SAM" id="MobiDB-lite"/>
    </source>
</evidence>
<feature type="region of interest" description="Disordered" evidence="1">
    <location>
        <begin position="33"/>
        <end position="52"/>
    </location>
</feature>
<gene>
    <name evidence="2" type="ORF">FGO68_gene16945</name>
</gene>
<keyword evidence="3" id="KW-1185">Reference proteome</keyword>
<proteinExistence type="predicted"/>
<dbReference type="Proteomes" id="UP000785679">
    <property type="component" value="Unassembled WGS sequence"/>
</dbReference>
<dbReference type="EMBL" id="RRYP01001893">
    <property type="protein sequence ID" value="TNV85366.1"/>
    <property type="molecule type" value="Genomic_DNA"/>
</dbReference>
<evidence type="ECO:0000313" key="2">
    <source>
        <dbReference type="EMBL" id="TNV85366.1"/>
    </source>
</evidence>
<reference evidence="2" key="1">
    <citation type="submission" date="2019-06" db="EMBL/GenBank/DDBJ databases">
        <authorList>
            <person name="Zheng W."/>
        </authorList>
    </citation>
    <scope>NUCLEOTIDE SEQUENCE</scope>
    <source>
        <strain evidence="2">QDHG01</strain>
    </source>
</reference>